<organism evidence="1">
    <name type="scientific">marine sediment metagenome</name>
    <dbReference type="NCBI Taxonomy" id="412755"/>
    <lineage>
        <taxon>unclassified sequences</taxon>
        <taxon>metagenomes</taxon>
        <taxon>ecological metagenomes</taxon>
    </lineage>
</organism>
<comment type="caution">
    <text evidence="1">The sequence shown here is derived from an EMBL/GenBank/DDBJ whole genome shotgun (WGS) entry which is preliminary data.</text>
</comment>
<dbReference type="AlphaFoldDB" id="X1UVL2"/>
<name>X1UVL2_9ZZZZ</name>
<gene>
    <name evidence="1" type="ORF">S12H4_57162</name>
</gene>
<proteinExistence type="predicted"/>
<reference evidence="1" key="1">
    <citation type="journal article" date="2014" name="Front. Microbiol.">
        <title>High frequency of phylogenetically diverse reductive dehalogenase-homologous genes in deep subseafloor sedimentary metagenomes.</title>
        <authorList>
            <person name="Kawai M."/>
            <person name="Futagami T."/>
            <person name="Toyoda A."/>
            <person name="Takaki Y."/>
            <person name="Nishi S."/>
            <person name="Hori S."/>
            <person name="Arai W."/>
            <person name="Tsubouchi T."/>
            <person name="Morono Y."/>
            <person name="Uchiyama I."/>
            <person name="Ito T."/>
            <person name="Fujiyama A."/>
            <person name="Inagaki F."/>
            <person name="Takami H."/>
        </authorList>
    </citation>
    <scope>NUCLEOTIDE SEQUENCE</scope>
    <source>
        <strain evidence="1">Expedition CK06-06</strain>
    </source>
</reference>
<protein>
    <submittedName>
        <fullName evidence="1">Uncharacterized protein</fullName>
    </submittedName>
</protein>
<feature type="non-terminal residue" evidence="1">
    <location>
        <position position="97"/>
    </location>
</feature>
<accession>X1UVL2</accession>
<sequence>MHDRYLHWSMPFQVQAPAVPTRKALENQVLEDLASTDNELEKLEILDSYAAYSQRAYRALMVMGFTQQAGRLAETILAPWLREAIPPVHVSYRPARA</sequence>
<dbReference type="EMBL" id="BARW01036920">
    <property type="protein sequence ID" value="GAJ21489.1"/>
    <property type="molecule type" value="Genomic_DNA"/>
</dbReference>
<evidence type="ECO:0000313" key="1">
    <source>
        <dbReference type="EMBL" id="GAJ21489.1"/>
    </source>
</evidence>